<dbReference type="AlphaFoldDB" id="A0A0X3Y186"/>
<dbReference type="InterPro" id="IPR046720">
    <property type="entry name" value="DUF6612"/>
</dbReference>
<dbReference type="Gene3D" id="2.50.20.20">
    <property type="match status" value="1"/>
</dbReference>
<evidence type="ECO:0008006" key="5">
    <source>
        <dbReference type="Google" id="ProtNLM"/>
    </source>
</evidence>
<dbReference type="Pfam" id="PF20316">
    <property type="entry name" value="DUF6612"/>
    <property type="match status" value="1"/>
</dbReference>
<feature type="compositionally biased region" description="Basic and acidic residues" evidence="1">
    <location>
        <begin position="258"/>
        <end position="273"/>
    </location>
</feature>
<dbReference type="Proteomes" id="UP000054800">
    <property type="component" value="Unassembled WGS sequence"/>
</dbReference>
<protein>
    <recommendedName>
        <fullName evidence="5">Lipoprotein</fullName>
    </recommendedName>
</protein>
<organism evidence="3 4">
    <name type="scientific">Fusobacterium nucleatum subsp. nucleatum</name>
    <dbReference type="NCBI Taxonomy" id="76856"/>
    <lineage>
        <taxon>Bacteria</taxon>
        <taxon>Fusobacteriati</taxon>
        <taxon>Fusobacteriota</taxon>
        <taxon>Fusobacteriia</taxon>
        <taxon>Fusobacteriales</taxon>
        <taxon>Fusobacteriaceae</taxon>
        <taxon>Fusobacterium</taxon>
    </lineage>
</organism>
<sequence>MKKSLKKALLILLTLLSMVFIVACGEKASKKEVVEKFVENSKNMKSADVTMTMKMEQKNSTNPAGISMEATGNISMILEPNLAMKMDLVIPFVNNKLSMYVKDDYSYVQSPTDNQWIKQSNKGFEEQFKKAYAQSNALYDFFMKNLDKIDLSEKDGNYLLTIKDFKEILKKEFSALDPTGKGLDGFEDLILTFTVDKKTFLPVNFTMVGAVNEGGIKMNFSFDVKYSNINNVKEIIIPKEALEAKEEKSIEEQLQETNKIENTEKDDKVDKKF</sequence>
<dbReference type="EMBL" id="LMVH01000001">
    <property type="protein sequence ID" value="KUL98798.1"/>
    <property type="molecule type" value="Genomic_DNA"/>
</dbReference>
<evidence type="ECO:0000313" key="3">
    <source>
        <dbReference type="EMBL" id="KUL98798.1"/>
    </source>
</evidence>
<comment type="caution">
    <text evidence="3">The sequence shown here is derived from an EMBL/GenBank/DDBJ whole genome shotgun (WGS) entry which is preliminary data.</text>
</comment>
<gene>
    <name evidence="3" type="ORF">RO03_04495</name>
</gene>
<reference evidence="3 4" key="1">
    <citation type="submission" date="2015-10" db="EMBL/GenBank/DDBJ databases">
        <authorList>
            <person name="Gilbert D.G."/>
        </authorList>
    </citation>
    <scope>NUCLEOTIDE SEQUENCE [LARGE SCALE GENOMIC DNA]</scope>
    <source>
        <strain evidence="3 4">ChDC F311</strain>
    </source>
</reference>
<evidence type="ECO:0000256" key="1">
    <source>
        <dbReference type="SAM" id="MobiDB-lite"/>
    </source>
</evidence>
<proteinExistence type="predicted"/>
<evidence type="ECO:0000313" key="4">
    <source>
        <dbReference type="Proteomes" id="UP000054800"/>
    </source>
</evidence>
<dbReference type="PROSITE" id="PS51257">
    <property type="entry name" value="PROKAR_LIPOPROTEIN"/>
    <property type="match status" value="1"/>
</dbReference>
<dbReference type="RefSeq" id="WP_005901733.1">
    <property type="nucleotide sequence ID" value="NZ_CP022122.1"/>
</dbReference>
<accession>A0A0X3Y186</accession>
<feature type="signal peptide" evidence="2">
    <location>
        <begin position="1"/>
        <end position="23"/>
    </location>
</feature>
<keyword evidence="2" id="KW-0732">Signal</keyword>
<dbReference type="OrthoDB" id="87978at2"/>
<name>A0A0X3Y186_FUSNC</name>
<feature type="chain" id="PRO_5007058558" description="Lipoprotein" evidence="2">
    <location>
        <begin position="24"/>
        <end position="273"/>
    </location>
</feature>
<evidence type="ECO:0000256" key="2">
    <source>
        <dbReference type="SAM" id="SignalP"/>
    </source>
</evidence>
<feature type="region of interest" description="Disordered" evidence="1">
    <location>
        <begin position="247"/>
        <end position="273"/>
    </location>
</feature>